<keyword evidence="2" id="KW-1185">Reference proteome</keyword>
<evidence type="ECO:0000313" key="1">
    <source>
        <dbReference type="EMBL" id="MCS0494897.1"/>
    </source>
</evidence>
<accession>A0A9X2PG44</accession>
<dbReference type="AlphaFoldDB" id="A0A9X2PG44"/>
<organism evidence="1 2">
    <name type="scientific">Ancylobacter mangrovi</name>
    <dbReference type="NCBI Taxonomy" id="2972472"/>
    <lineage>
        <taxon>Bacteria</taxon>
        <taxon>Pseudomonadati</taxon>
        <taxon>Pseudomonadota</taxon>
        <taxon>Alphaproteobacteria</taxon>
        <taxon>Hyphomicrobiales</taxon>
        <taxon>Xanthobacteraceae</taxon>
        <taxon>Ancylobacter</taxon>
    </lineage>
</organism>
<dbReference type="EMBL" id="JANTHZ010000002">
    <property type="protein sequence ID" value="MCS0494897.1"/>
    <property type="molecule type" value="Genomic_DNA"/>
</dbReference>
<dbReference type="Proteomes" id="UP001151088">
    <property type="component" value="Unassembled WGS sequence"/>
</dbReference>
<reference evidence="1" key="1">
    <citation type="submission" date="2022-08" db="EMBL/GenBank/DDBJ databases">
        <authorList>
            <person name="Li F."/>
        </authorList>
    </citation>
    <scope>NUCLEOTIDE SEQUENCE</scope>
    <source>
        <strain evidence="1">MQZ15Z-1</strain>
    </source>
</reference>
<proteinExistence type="predicted"/>
<sequence length="120" mass="13131">MRRFCQTFVPSSRLTHLRAGLLAVLLALAGLVAGGTADRADAALATPALAAPAVATSLLDTPAPLAEPVHWICGPWRCVWRPNYPAYWYVPPYARGWGPPVRPNCYWARRWGGAWVHVCP</sequence>
<evidence type="ECO:0000313" key="2">
    <source>
        <dbReference type="Proteomes" id="UP001151088"/>
    </source>
</evidence>
<gene>
    <name evidence="1" type="ORF">NVS89_07290</name>
</gene>
<protein>
    <submittedName>
        <fullName evidence="1">Uncharacterized protein</fullName>
    </submittedName>
</protein>
<comment type="caution">
    <text evidence="1">The sequence shown here is derived from an EMBL/GenBank/DDBJ whole genome shotgun (WGS) entry which is preliminary data.</text>
</comment>
<dbReference type="RefSeq" id="WP_258731937.1">
    <property type="nucleotide sequence ID" value="NZ_JANTHZ010000002.1"/>
</dbReference>
<name>A0A9X2PG44_9HYPH</name>